<dbReference type="SUPFAM" id="SSF55874">
    <property type="entry name" value="ATPase domain of HSP90 chaperone/DNA topoisomerase II/histidine kinase"/>
    <property type="match status" value="1"/>
</dbReference>
<evidence type="ECO:0000259" key="1">
    <source>
        <dbReference type="Pfam" id="PF13581"/>
    </source>
</evidence>
<gene>
    <name evidence="2" type="ORF">UFOPK2761_00044</name>
</gene>
<name>A0A6J6RPV7_9ZZZZ</name>
<organism evidence="2">
    <name type="scientific">freshwater metagenome</name>
    <dbReference type="NCBI Taxonomy" id="449393"/>
    <lineage>
        <taxon>unclassified sequences</taxon>
        <taxon>metagenomes</taxon>
        <taxon>ecological metagenomes</taxon>
    </lineage>
</organism>
<feature type="domain" description="Histidine kinase/HSP90-like ATPase" evidence="1">
    <location>
        <begin position="33"/>
        <end position="159"/>
    </location>
</feature>
<dbReference type="AlphaFoldDB" id="A0A6J6RPV7"/>
<proteinExistence type="predicted"/>
<dbReference type="Pfam" id="PF13581">
    <property type="entry name" value="HATPase_c_2"/>
    <property type="match status" value="1"/>
</dbReference>
<protein>
    <submittedName>
        <fullName evidence="2">Unannotated protein</fullName>
    </submittedName>
</protein>
<dbReference type="EMBL" id="CAEZYQ010000001">
    <property type="protein sequence ID" value="CAB4724502.1"/>
    <property type="molecule type" value="Genomic_DNA"/>
</dbReference>
<reference evidence="2" key="1">
    <citation type="submission" date="2020-05" db="EMBL/GenBank/DDBJ databases">
        <authorList>
            <person name="Chiriac C."/>
            <person name="Salcher M."/>
            <person name="Ghai R."/>
            <person name="Kavagutti S V."/>
        </authorList>
    </citation>
    <scope>NUCLEOTIDE SEQUENCE</scope>
</reference>
<accession>A0A6J6RPV7</accession>
<sequence length="167" mass="17996">MPESAAGRGGEAGRPAVLDELAAAPHRLVLSAAADPEVMDLVHSMLEHLFAHHPQVTDPIRMKFEMSVIEILGNIVEHAYAHDSALPAVDPSEARRFEIQLLATDREVVATLSDNGMPVSLDLGDLSMPDELAESGRGLALAASALDTLWFERVEGRNHWCLACNLG</sequence>
<dbReference type="InterPro" id="IPR003594">
    <property type="entry name" value="HATPase_dom"/>
</dbReference>
<dbReference type="CDD" id="cd16936">
    <property type="entry name" value="HATPase_RsbW-like"/>
    <property type="match status" value="1"/>
</dbReference>
<dbReference type="InterPro" id="IPR036890">
    <property type="entry name" value="HATPase_C_sf"/>
</dbReference>
<dbReference type="Gene3D" id="3.30.565.10">
    <property type="entry name" value="Histidine kinase-like ATPase, C-terminal domain"/>
    <property type="match status" value="1"/>
</dbReference>
<evidence type="ECO:0000313" key="2">
    <source>
        <dbReference type="EMBL" id="CAB4724502.1"/>
    </source>
</evidence>